<dbReference type="Proteomes" id="UP000249146">
    <property type="component" value="Unassembled WGS sequence"/>
</dbReference>
<evidence type="ECO:0000313" key="2">
    <source>
        <dbReference type="EMBL" id="RAL69394.1"/>
    </source>
</evidence>
<dbReference type="AlphaFoldDB" id="A0A328ELC0"/>
<name>A0A328ELC0_9CHLR</name>
<keyword evidence="1" id="KW-1133">Transmembrane helix</keyword>
<sequence>MPLNIDSPSSTSKSRPSIFNPEMFLFWLVFRKLAPVFYGNIYINVY</sequence>
<keyword evidence="1" id="KW-0472">Membrane</keyword>
<dbReference type="EMBL" id="QGLC01000009">
    <property type="protein sequence ID" value="RAL69394.1"/>
    <property type="molecule type" value="Genomic_DNA"/>
</dbReference>
<feature type="transmembrane region" description="Helical" evidence="1">
    <location>
        <begin position="24"/>
        <end position="43"/>
    </location>
</feature>
<gene>
    <name evidence="2" type="ORF">C1G87_0333</name>
</gene>
<evidence type="ECO:0000313" key="3">
    <source>
        <dbReference type="Proteomes" id="UP000249146"/>
    </source>
</evidence>
<protein>
    <submittedName>
        <fullName evidence="2">Uncharacterized protein</fullName>
    </submittedName>
</protein>
<organism evidence="2 3">
    <name type="scientific">Dehalococcoides mccartyi</name>
    <dbReference type="NCBI Taxonomy" id="61435"/>
    <lineage>
        <taxon>Bacteria</taxon>
        <taxon>Bacillati</taxon>
        <taxon>Chloroflexota</taxon>
        <taxon>Dehalococcoidia</taxon>
        <taxon>Dehalococcoidales</taxon>
        <taxon>Dehalococcoidaceae</taxon>
        <taxon>Dehalococcoides</taxon>
    </lineage>
</organism>
<proteinExistence type="predicted"/>
<accession>A0A328ELC0</accession>
<evidence type="ECO:0000256" key="1">
    <source>
        <dbReference type="SAM" id="Phobius"/>
    </source>
</evidence>
<reference evidence="2 3" key="1">
    <citation type="submission" date="2018-05" db="EMBL/GenBank/DDBJ databases">
        <title>Draft genome sequences of Dehalococcoides mccartyi strains RC and KS.</title>
        <authorList>
            <person name="Higgins S.A."/>
            <person name="Padilla-Crespo E."/>
            <person name="Loeffler F.E."/>
        </authorList>
    </citation>
    <scope>NUCLEOTIDE SEQUENCE [LARGE SCALE GENOMIC DNA]</scope>
    <source>
        <strain evidence="2 3">RC</strain>
    </source>
</reference>
<comment type="caution">
    <text evidence="2">The sequence shown here is derived from an EMBL/GenBank/DDBJ whole genome shotgun (WGS) entry which is preliminary data.</text>
</comment>
<keyword evidence="1" id="KW-0812">Transmembrane</keyword>